<evidence type="ECO:0000256" key="8">
    <source>
        <dbReference type="RuleBase" id="RU363037"/>
    </source>
</evidence>
<proteinExistence type="inferred from homology"/>
<feature type="binding site" evidence="7">
    <location>
        <position position="282"/>
    </location>
    <ligand>
        <name>ATP</name>
        <dbReference type="ChEBI" id="CHEBI:30616"/>
    </ligand>
</feature>
<dbReference type="SUPFAM" id="SSF52374">
    <property type="entry name" value="Nucleotidylyl transferase"/>
    <property type="match status" value="1"/>
</dbReference>
<dbReference type="InterPro" id="IPR049940">
    <property type="entry name" value="GluQ/Sye"/>
</dbReference>
<evidence type="ECO:0000313" key="11">
    <source>
        <dbReference type="Proteomes" id="UP000824366"/>
    </source>
</evidence>
<keyword evidence="1 7" id="KW-0436">Ligase</keyword>
<evidence type="ECO:0000256" key="1">
    <source>
        <dbReference type="ARBA" id="ARBA00022598"/>
    </source>
</evidence>
<feature type="binding site" evidence="7">
    <location>
        <position position="223"/>
    </location>
    <ligand>
        <name>L-glutamate</name>
        <dbReference type="ChEBI" id="CHEBI:29985"/>
    </ligand>
</feature>
<dbReference type="PRINTS" id="PR00987">
    <property type="entry name" value="TRNASYNTHGLU"/>
</dbReference>
<evidence type="ECO:0000256" key="4">
    <source>
        <dbReference type="ARBA" id="ARBA00022833"/>
    </source>
</evidence>
<dbReference type="PANTHER" id="PTHR43311">
    <property type="entry name" value="GLUTAMATE--TRNA LIGASE"/>
    <property type="match status" value="1"/>
</dbReference>
<comment type="function">
    <text evidence="7">Catalyzes the tRNA-independent activation of glutamate in presence of ATP and the subsequent transfer of glutamate onto a tRNA(Asp). Glutamate is transferred on the 2-amino-5-(4,5-dihydroxy-2-cyclopenten-1-yl) moiety of the queuosine in the wobble position of the QUC anticodon.</text>
</comment>
<accession>A0ABM7MNT6</accession>
<keyword evidence="4 7" id="KW-0862">Zinc</keyword>
<evidence type="ECO:0000256" key="5">
    <source>
        <dbReference type="ARBA" id="ARBA00022840"/>
    </source>
</evidence>
<keyword evidence="2 7" id="KW-0479">Metal-binding</keyword>
<protein>
    <recommendedName>
        <fullName evidence="7">Glutamyl-Q tRNA(Asp) synthetase</fullName>
        <shortName evidence="7">Glu-Q-RSs</shortName>
        <ecNumber evidence="7">6.1.1.-</ecNumber>
    </recommendedName>
</protein>
<feature type="binding site" evidence="7">
    <location>
        <position position="241"/>
    </location>
    <ligand>
        <name>L-glutamate</name>
        <dbReference type="ChEBI" id="CHEBI:29985"/>
    </ligand>
</feature>
<evidence type="ECO:0000256" key="3">
    <source>
        <dbReference type="ARBA" id="ARBA00022741"/>
    </source>
</evidence>
<keyword evidence="6 7" id="KW-0030">Aminoacyl-tRNA synthetase</keyword>
<dbReference type="InterPro" id="IPR014729">
    <property type="entry name" value="Rossmann-like_a/b/a_fold"/>
</dbReference>
<dbReference type="NCBIfam" id="NF004313">
    <property type="entry name" value="PRK05710.1-2"/>
    <property type="match status" value="1"/>
</dbReference>
<keyword evidence="11" id="KW-1185">Reference proteome</keyword>
<feature type="binding site" evidence="7">
    <location>
        <position position="127"/>
    </location>
    <ligand>
        <name>Zn(2+)</name>
        <dbReference type="ChEBI" id="CHEBI:29105"/>
    </ligand>
</feature>
<comment type="similarity">
    <text evidence="7">Belongs to the class-I aminoacyl-tRNA synthetase family. GluQ subfamily.</text>
</comment>
<feature type="short sequence motif" description="'HIGH' region" evidence="7">
    <location>
        <begin position="12"/>
        <end position="22"/>
    </location>
</feature>
<feature type="binding site" evidence="7">
    <location>
        <begin position="9"/>
        <end position="13"/>
    </location>
    <ligand>
        <name>L-glutamate</name>
        <dbReference type="ChEBI" id="CHEBI:29985"/>
    </ligand>
</feature>
<evidence type="ECO:0000256" key="2">
    <source>
        <dbReference type="ARBA" id="ARBA00022723"/>
    </source>
</evidence>
<feature type="binding site" evidence="7">
    <location>
        <position position="45"/>
    </location>
    <ligand>
        <name>L-glutamate</name>
        <dbReference type="ChEBI" id="CHEBI:29985"/>
    </ligand>
</feature>
<dbReference type="InterPro" id="IPR020058">
    <property type="entry name" value="Glu/Gln-tRNA-synth_Ib_cat-dom"/>
</dbReference>
<dbReference type="PANTHER" id="PTHR43311:SF1">
    <property type="entry name" value="GLUTAMYL-Q TRNA(ASP) SYNTHETASE"/>
    <property type="match status" value="1"/>
</dbReference>
<dbReference type="EC" id="6.1.1.-" evidence="7"/>
<feature type="short sequence motif" description="'KMSKS' region" evidence="7">
    <location>
        <begin position="279"/>
        <end position="283"/>
    </location>
</feature>
<dbReference type="InterPro" id="IPR000924">
    <property type="entry name" value="Glu/Gln-tRNA-synth"/>
</dbReference>
<dbReference type="InterPro" id="IPR022380">
    <property type="entry name" value="Glu-Q_tRNA(Asp)_Synthase"/>
</dbReference>
<sequence length="334" mass="36622">MTSPPYRGRFAPSPTGPLHAGSLVAALASWLDARAHAGQWLVRIEDVDTTRCLPGMDQVIRQQLAACGLHSDLPVLVQSQRSGLYQQALNQLIQSQQAYPCGCSRRDIELALERSGQRKPRHGELIYPGTCRDGLHGKAPRAWRFKTDFYMKNWPVVLDNKAQEAIISIANKTPKERPAQPIQTAPAPKQLHWQDRRLGSQSQDVAAEVGDFILKRADGCFAYQLAVVVDDAAEGITDVVRGEDLSDNTARQILLQHALHLPTPRYLHTPLVLGANGEKLSKQNGAQAMDTATPQAARQALGQAAQRLGLDASSASSIPQALQDWTAQWGQRFP</sequence>
<dbReference type="NCBIfam" id="TIGR03838">
    <property type="entry name" value="queuosine_YadB"/>
    <property type="match status" value="1"/>
</dbReference>
<feature type="domain" description="Glutamyl/glutaminyl-tRNA synthetase class Ib catalytic" evidence="9">
    <location>
        <begin position="207"/>
        <end position="316"/>
    </location>
</feature>
<feature type="binding site" evidence="7">
    <location>
        <position position="103"/>
    </location>
    <ligand>
        <name>Zn(2+)</name>
        <dbReference type="ChEBI" id="CHEBI:29105"/>
    </ligand>
</feature>
<evidence type="ECO:0000259" key="9">
    <source>
        <dbReference type="Pfam" id="PF00749"/>
    </source>
</evidence>
<organism evidence="10 11">
    <name type="scientific">Rhodoferax lithotrophicus</name>
    <dbReference type="NCBI Taxonomy" id="2798804"/>
    <lineage>
        <taxon>Bacteria</taxon>
        <taxon>Pseudomonadati</taxon>
        <taxon>Pseudomonadota</taxon>
        <taxon>Betaproteobacteria</taxon>
        <taxon>Burkholderiales</taxon>
        <taxon>Comamonadaceae</taxon>
        <taxon>Rhodoferax</taxon>
    </lineage>
</organism>
<reference evidence="10 11" key="1">
    <citation type="journal article" date="2021" name="Microbiol. Spectr.">
        <title>A Single Bacterium Capable of Oxidation and Reduction of Iron at Circumneutral pH.</title>
        <authorList>
            <person name="Kato S."/>
            <person name="Ohkuma M."/>
        </authorList>
    </citation>
    <scope>NUCLEOTIDE SEQUENCE [LARGE SCALE GENOMIC DNA]</scope>
    <source>
        <strain evidence="10 11">MIZ03</strain>
    </source>
</reference>
<keyword evidence="5 7" id="KW-0067">ATP-binding</keyword>
<dbReference type="Gene3D" id="3.40.50.620">
    <property type="entry name" value="HUPs"/>
    <property type="match status" value="1"/>
</dbReference>
<evidence type="ECO:0000256" key="7">
    <source>
        <dbReference type="HAMAP-Rule" id="MF_01428"/>
    </source>
</evidence>
<feature type="binding site" evidence="7">
    <location>
        <position position="131"/>
    </location>
    <ligand>
        <name>Zn(2+)</name>
        <dbReference type="ChEBI" id="CHEBI:29105"/>
    </ligand>
</feature>
<dbReference type="HAMAP" id="MF_01428">
    <property type="entry name" value="Glu_Q_tRNA_synth"/>
    <property type="match status" value="1"/>
</dbReference>
<name>A0ABM7MNT6_9BURK</name>
<dbReference type="Pfam" id="PF00749">
    <property type="entry name" value="tRNA-synt_1c"/>
    <property type="match status" value="2"/>
</dbReference>
<comment type="cofactor">
    <cofactor evidence="7">
        <name>Zn(2+)</name>
        <dbReference type="ChEBI" id="CHEBI:29105"/>
    </cofactor>
    <text evidence="7">Binds 1 zinc ion per subunit.</text>
</comment>
<dbReference type="Proteomes" id="UP000824366">
    <property type="component" value="Chromosome"/>
</dbReference>
<keyword evidence="8" id="KW-0648">Protein biosynthesis</keyword>
<evidence type="ECO:0000313" key="10">
    <source>
        <dbReference type="EMBL" id="BCO27919.1"/>
    </source>
</evidence>
<dbReference type="RefSeq" id="WP_223903922.1">
    <property type="nucleotide sequence ID" value="NZ_AP024238.1"/>
</dbReference>
<feature type="domain" description="Glutamyl/glutaminyl-tRNA synthetase class Ib catalytic" evidence="9">
    <location>
        <begin position="7"/>
        <end position="114"/>
    </location>
</feature>
<feature type="binding site" evidence="7">
    <location>
        <position position="101"/>
    </location>
    <ligand>
        <name>Zn(2+)</name>
        <dbReference type="ChEBI" id="CHEBI:29105"/>
    </ligand>
</feature>
<evidence type="ECO:0000256" key="6">
    <source>
        <dbReference type="ARBA" id="ARBA00023146"/>
    </source>
</evidence>
<keyword evidence="3 7" id="KW-0547">Nucleotide-binding</keyword>
<dbReference type="EMBL" id="AP024238">
    <property type="protein sequence ID" value="BCO27919.1"/>
    <property type="molecule type" value="Genomic_DNA"/>
</dbReference>
<gene>
    <name evidence="7" type="primary">gluQ</name>
    <name evidence="10" type="ORF">MIZ03_2810</name>
</gene>